<sequence length="302" mass="34421">MSIKIFGFQALWSPYFFVSLAVLTVLFFLLATKWRHRFKDSEPLTRKQIILFASAMLLTYIVKGSPLDVYAHILFAVHMAQMALLYLVIPPLLIKAIPAYMWKAVINIRIIRPLFRFFTQPIIALILFNGIFSVYHMPIVFDAVKVDAALHGGYTTLLLMLSLFMWWPLVNTVEDEYRLSGIKKLGYIFGAGILLTPACALIIFSDSPMYSTFYHGGSWLQAMALCVPAGTLDSLSFSGLTGPELFSSMDPLYDQRLGGIVMKIIQEIVYGIVLSQVFFEWYRREKEEGEKFNAAFYEAKRV</sequence>
<feature type="transmembrane region" description="Helical" evidence="6">
    <location>
        <begin position="12"/>
        <end position="32"/>
    </location>
</feature>
<comment type="subcellular location">
    <subcellularLocation>
        <location evidence="1">Cell membrane</location>
        <topology evidence="1">Multi-pass membrane protein</topology>
    </subcellularLocation>
</comment>
<feature type="transmembrane region" description="Helical" evidence="6">
    <location>
        <begin position="185"/>
        <end position="204"/>
    </location>
</feature>
<feature type="transmembrane region" description="Helical" evidence="6">
    <location>
        <begin position="260"/>
        <end position="282"/>
    </location>
</feature>
<dbReference type="InterPro" id="IPR014108">
    <property type="entry name" value="Caa3-assmbl_CtaG"/>
</dbReference>
<dbReference type="Pfam" id="PF09678">
    <property type="entry name" value="Caa3_CtaG"/>
    <property type="match status" value="1"/>
</dbReference>
<dbReference type="RefSeq" id="WP_104056199.1">
    <property type="nucleotide sequence ID" value="NZ_PREZ01000001.1"/>
</dbReference>
<proteinExistence type="predicted"/>
<reference evidence="7 8" key="1">
    <citation type="submission" date="2018-02" db="EMBL/GenBank/DDBJ databases">
        <title>Jeotgalibacillus proteolyticum sp. nov. a protease producing bacterium isolated from ocean sediments of Laizhou Bay.</title>
        <authorList>
            <person name="Li Y."/>
        </authorList>
    </citation>
    <scope>NUCLEOTIDE SEQUENCE [LARGE SCALE GENOMIC DNA]</scope>
    <source>
        <strain evidence="7 8">22-7</strain>
    </source>
</reference>
<feature type="transmembrane region" description="Helical" evidence="6">
    <location>
        <begin position="154"/>
        <end position="173"/>
    </location>
</feature>
<dbReference type="Proteomes" id="UP000239047">
    <property type="component" value="Unassembled WGS sequence"/>
</dbReference>
<keyword evidence="3 6" id="KW-0812">Transmembrane</keyword>
<dbReference type="InterPro" id="IPR019108">
    <property type="entry name" value="Caa3_assmbl_CtaG-rel"/>
</dbReference>
<organism evidence="7 8">
    <name type="scientific">Jeotgalibacillus proteolyticus</name>
    <dbReference type="NCBI Taxonomy" id="2082395"/>
    <lineage>
        <taxon>Bacteria</taxon>
        <taxon>Bacillati</taxon>
        <taxon>Bacillota</taxon>
        <taxon>Bacilli</taxon>
        <taxon>Bacillales</taxon>
        <taxon>Caryophanaceae</taxon>
        <taxon>Jeotgalibacillus</taxon>
    </lineage>
</organism>
<accession>A0A2S5GGK9</accession>
<dbReference type="OrthoDB" id="128422at2"/>
<evidence type="ECO:0000256" key="4">
    <source>
        <dbReference type="ARBA" id="ARBA00022989"/>
    </source>
</evidence>
<evidence type="ECO:0000313" key="8">
    <source>
        <dbReference type="Proteomes" id="UP000239047"/>
    </source>
</evidence>
<keyword evidence="4 6" id="KW-1133">Transmembrane helix</keyword>
<feature type="transmembrane region" description="Helical" evidence="6">
    <location>
        <begin position="69"/>
        <end position="93"/>
    </location>
</feature>
<gene>
    <name evidence="7" type="primary">ctaG</name>
    <name evidence="7" type="ORF">C4B60_01980</name>
</gene>
<evidence type="ECO:0000256" key="6">
    <source>
        <dbReference type="SAM" id="Phobius"/>
    </source>
</evidence>
<dbReference type="GO" id="GO:0005886">
    <property type="term" value="C:plasma membrane"/>
    <property type="evidence" value="ECO:0007669"/>
    <property type="project" value="UniProtKB-SubCell"/>
</dbReference>
<keyword evidence="2" id="KW-1003">Cell membrane</keyword>
<dbReference type="NCBIfam" id="TIGR02737">
    <property type="entry name" value="caa3_CtaG"/>
    <property type="match status" value="1"/>
</dbReference>
<name>A0A2S5GGK9_9BACL</name>
<evidence type="ECO:0000256" key="1">
    <source>
        <dbReference type="ARBA" id="ARBA00004651"/>
    </source>
</evidence>
<protein>
    <submittedName>
        <fullName evidence="7">Cytochrome c oxidase assembly factor CtaG</fullName>
    </submittedName>
</protein>
<evidence type="ECO:0000256" key="2">
    <source>
        <dbReference type="ARBA" id="ARBA00022475"/>
    </source>
</evidence>
<comment type="caution">
    <text evidence="7">The sequence shown here is derived from an EMBL/GenBank/DDBJ whole genome shotgun (WGS) entry which is preliminary data.</text>
</comment>
<feature type="transmembrane region" description="Helical" evidence="6">
    <location>
        <begin position="114"/>
        <end position="134"/>
    </location>
</feature>
<keyword evidence="5 6" id="KW-0472">Membrane</keyword>
<evidence type="ECO:0000256" key="5">
    <source>
        <dbReference type="ARBA" id="ARBA00023136"/>
    </source>
</evidence>
<dbReference type="AlphaFoldDB" id="A0A2S5GGK9"/>
<evidence type="ECO:0000256" key="3">
    <source>
        <dbReference type="ARBA" id="ARBA00022692"/>
    </source>
</evidence>
<dbReference type="EMBL" id="PREZ01000001">
    <property type="protein sequence ID" value="PPA72170.1"/>
    <property type="molecule type" value="Genomic_DNA"/>
</dbReference>
<feature type="transmembrane region" description="Helical" evidence="6">
    <location>
        <begin position="44"/>
        <end position="63"/>
    </location>
</feature>
<evidence type="ECO:0000313" key="7">
    <source>
        <dbReference type="EMBL" id="PPA72170.1"/>
    </source>
</evidence>
<keyword evidence="8" id="KW-1185">Reference proteome</keyword>